<organism evidence="1 2">
    <name type="scientific">Candidatus Fischerbacteria bacterium RBG_13_37_8</name>
    <dbReference type="NCBI Taxonomy" id="1817863"/>
    <lineage>
        <taxon>Bacteria</taxon>
        <taxon>Candidatus Fischeribacteriota</taxon>
    </lineage>
</organism>
<dbReference type="Proteomes" id="UP000178943">
    <property type="component" value="Unassembled WGS sequence"/>
</dbReference>
<accession>A0A1F5VW36</accession>
<evidence type="ECO:0008006" key="3">
    <source>
        <dbReference type="Google" id="ProtNLM"/>
    </source>
</evidence>
<evidence type="ECO:0000313" key="2">
    <source>
        <dbReference type="Proteomes" id="UP000178943"/>
    </source>
</evidence>
<dbReference type="EMBL" id="MFGW01000042">
    <property type="protein sequence ID" value="OGF67692.1"/>
    <property type="molecule type" value="Genomic_DNA"/>
</dbReference>
<reference evidence="1 2" key="1">
    <citation type="journal article" date="2016" name="Nat. Commun.">
        <title>Thousands of microbial genomes shed light on interconnected biogeochemical processes in an aquifer system.</title>
        <authorList>
            <person name="Anantharaman K."/>
            <person name="Brown C.T."/>
            <person name="Hug L.A."/>
            <person name="Sharon I."/>
            <person name="Castelle C.J."/>
            <person name="Probst A.J."/>
            <person name="Thomas B.C."/>
            <person name="Singh A."/>
            <person name="Wilkins M.J."/>
            <person name="Karaoz U."/>
            <person name="Brodie E.L."/>
            <person name="Williams K.H."/>
            <person name="Hubbard S.S."/>
            <person name="Banfield J.F."/>
        </authorList>
    </citation>
    <scope>NUCLEOTIDE SEQUENCE [LARGE SCALE GENOMIC DNA]</scope>
</reference>
<dbReference type="AlphaFoldDB" id="A0A1F5VW36"/>
<name>A0A1F5VW36_9BACT</name>
<proteinExistence type="predicted"/>
<dbReference type="SUPFAM" id="SSF52467">
    <property type="entry name" value="DHS-like NAD/FAD-binding domain"/>
    <property type="match status" value="1"/>
</dbReference>
<protein>
    <recommendedName>
        <fullName evidence="3">Deacetylase sirtuin-type domain-containing protein</fullName>
    </recommendedName>
</protein>
<gene>
    <name evidence="1" type="ORF">A2Y62_11245</name>
</gene>
<evidence type="ECO:0000313" key="1">
    <source>
        <dbReference type="EMBL" id="OGF67692.1"/>
    </source>
</evidence>
<sequence>MIKDFFSKEGDLNKILEHKYLNDQMYHRFNYSKLTWFYDRFKSFVGEEETTIEDFFNFSQSAQFIGGQFKRANISYKANTIHKWLTDYIACFINDRIDYANIPEYYTKFINHCFNNKSAVITFNYDLILETLFDKIGASFNYNQNRSLTSLRQGITSVTSGIDYLKLHGSLNWMTCSKCKKINIFRSINSFAFSQRCRKSNCNGKLRLFIVPPVWGKNKYATLLKPLWKRALDLLENAKRIVVIGYSFPNYDLLALSLVRAAVLINHALQIEVVNGTKSDYSKFEKTPEVICNKIDFKDYASTL</sequence>
<dbReference type="STRING" id="1817863.A2Y62_11245"/>
<comment type="caution">
    <text evidence="1">The sequence shown here is derived from an EMBL/GenBank/DDBJ whole genome shotgun (WGS) entry which is preliminary data.</text>
</comment>
<dbReference type="InterPro" id="IPR029035">
    <property type="entry name" value="DHS-like_NAD/FAD-binding_dom"/>
</dbReference>